<dbReference type="AlphaFoldDB" id="A0A1G8LW52"/>
<evidence type="ECO:0000313" key="2">
    <source>
        <dbReference type="Proteomes" id="UP000182836"/>
    </source>
</evidence>
<name>A0A1G8LW52_ANEMI</name>
<protein>
    <submittedName>
        <fullName evidence="1">Uncharacterized protein</fullName>
    </submittedName>
</protein>
<proteinExistence type="predicted"/>
<reference evidence="1 2" key="1">
    <citation type="submission" date="2016-10" db="EMBL/GenBank/DDBJ databases">
        <authorList>
            <person name="de Groot N.N."/>
        </authorList>
    </citation>
    <scope>NUCLEOTIDE SEQUENCE [LARGE SCALE GENOMIC DNA]</scope>
    <source>
        <strain evidence="1 2">DSM 2895</strain>
    </source>
</reference>
<dbReference type="Proteomes" id="UP000182836">
    <property type="component" value="Unassembled WGS sequence"/>
</dbReference>
<organism evidence="1 2">
    <name type="scientific">Aneurinibacillus migulanus</name>
    <name type="common">Bacillus migulanus</name>
    <dbReference type="NCBI Taxonomy" id="47500"/>
    <lineage>
        <taxon>Bacteria</taxon>
        <taxon>Bacillati</taxon>
        <taxon>Bacillota</taxon>
        <taxon>Bacilli</taxon>
        <taxon>Bacillales</taxon>
        <taxon>Paenibacillaceae</taxon>
        <taxon>Aneurinibacillus group</taxon>
        <taxon>Aneurinibacillus</taxon>
    </lineage>
</organism>
<gene>
    <name evidence="1" type="ORF">SAMN04487909_105245</name>
</gene>
<evidence type="ECO:0000313" key="1">
    <source>
        <dbReference type="EMBL" id="SDI59982.1"/>
    </source>
</evidence>
<sequence>MGPGLSSMIERSDLHADYFPTLVRTRSGPKSLETSSRFILSPAHRDPLVVLPMKIFFSITNFVEEEKKFCKKNL</sequence>
<accession>A0A1G8LW52</accession>
<dbReference type="EMBL" id="FNED01000005">
    <property type="protein sequence ID" value="SDI59982.1"/>
    <property type="molecule type" value="Genomic_DNA"/>
</dbReference>